<dbReference type="HOGENOM" id="CLU_1425100_0_0_2"/>
<keyword evidence="1" id="KW-1133">Transmembrane helix</keyword>
<feature type="transmembrane region" description="Helical" evidence="1">
    <location>
        <begin position="155"/>
        <end position="173"/>
    </location>
</feature>
<name>A2SU22_METLZ</name>
<evidence type="ECO:0008006" key="4">
    <source>
        <dbReference type="Google" id="ProtNLM"/>
    </source>
</evidence>
<feature type="transmembrane region" description="Helical" evidence="1">
    <location>
        <begin position="80"/>
        <end position="106"/>
    </location>
</feature>
<feature type="transmembrane region" description="Helical" evidence="1">
    <location>
        <begin position="21"/>
        <end position="47"/>
    </location>
</feature>
<evidence type="ECO:0000313" key="2">
    <source>
        <dbReference type="EMBL" id="ABN07828.1"/>
    </source>
</evidence>
<gene>
    <name evidence="2" type="ordered locus">Mlab_1667</name>
</gene>
<sequence length="190" mass="20388">MNATQTKIEKSARIADIVLKIARILGWIVIACMILLLGAAAVIYGIAGPELFSDVLASENATILSAGGESVLTVGMIPGLIALFSIVSFVYMGLFMAILIIAGRIFSGIRKTLLPFTEENAQHLKTIAVLIAVISVVPAFIEAIGEAIIGFSMDMFYFSIEGLVLAFVVYSLAHIFEYGLNLQEQADETL</sequence>
<dbReference type="KEGG" id="mla:Mlab_1667"/>
<reference evidence="2 3" key="1">
    <citation type="journal article" date="2009" name="Stand. Genomic Sci.">
        <title>Complete genome sequence of Methanocorpusculum labreanum type strain Z.</title>
        <authorList>
            <person name="Anderson I.J."/>
            <person name="Sieprawska-Lupa M."/>
            <person name="Goltsman E."/>
            <person name="Lapidus A."/>
            <person name="Copeland A."/>
            <person name="Glavina Del Rio T."/>
            <person name="Tice H."/>
            <person name="Dalin E."/>
            <person name="Barry K."/>
            <person name="Pitluck S."/>
            <person name="Hauser L."/>
            <person name="Land M."/>
            <person name="Lucas S."/>
            <person name="Richardson P."/>
            <person name="Whitman W.B."/>
            <person name="Kyrpides N.C."/>
        </authorList>
    </citation>
    <scope>NUCLEOTIDE SEQUENCE [LARGE SCALE GENOMIC DNA]</scope>
    <source>
        <strain evidence="3">ATCC 43576 / DSM 4855 / Z</strain>
    </source>
</reference>
<evidence type="ECO:0000313" key="3">
    <source>
        <dbReference type="Proteomes" id="UP000000365"/>
    </source>
</evidence>
<dbReference type="Proteomes" id="UP000000365">
    <property type="component" value="Chromosome"/>
</dbReference>
<organism evidence="2 3">
    <name type="scientific">Methanocorpusculum labreanum (strain ATCC 43576 / DSM 4855 / Z)</name>
    <dbReference type="NCBI Taxonomy" id="410358"/>
    <lineage>
        <taxon>Archaea</taxon>
        <taxon>Methanobacteriati</taxon>
        <taxon>Methanobacteriota</taxon>
        <taxon>Stenosarchaea group</taxon>
        <taxon>Methanomicrobia</taxon>
        <taxon>Methanomicrobiales</taxon>
        <taxon>Methanocorpusculaceae</taxon>
        <taxon>Methanocorpusculum</taxon>
    </lineage>
</organism>
<keyword evidence="1" id="KW-0472">Membrane</keyword>
<keyword evidence="3" id="KW-1185">Reference proteome</keyword>
<keyword evidence="1" id="KW-0812">Transmembrane</keyword>
<dbReference type="STRING" id="410358.Mlab_1667"/>
<feature type="transmembrane region" description="Helical" evidence="1">
    <location>
        <begin position="127"/>
        <end position="149"/>
    </location>
</feature>
<dbReference type="EMBL" id="CP000559">
    <property type="protein sequence ID" value="ABN07828.1"/>
    <property type="molecule type" value="Genomic_DNA"/>
</dbReference>
<dbReference type="AlphaFoldDB" id="A2SU22"/>
<proteinExistence type="predicted"/>
<protein>
    <recommendedName>
        <fullName evidence="4">DUF2975 domain-containing protein</fullName>
    </recommendedName>
</protein>
<accession>A2SU22</accession>
<evidence type="ECO:0000256" key="1">
    <source>
        <dbReference type="SAM" id="Phobius"/>
    </source>
</evidence>